<evidence type="ECO:0000256" key="3">
    <source>
        <dbReference type="ARBA" id="ARBA00022729"/>
    </source>
</evidence>
<dbReference type="RefSeq" id="WP_183805377.1">
    <property type="nucleotide sequence ID" value="NZ_JACIEE010000005.1"/>
</dbReference>
<evidence type="ECO:0000256" key="2">
    <source>
        <dbReference type="ARBA" id="ARBA00007639"/>
    </source>
</evidence>
<comment type="caution">
    <text evidence="6">The sequence shown here is derived from an EMBL/GenBank/DDBJ whole genome shotgun (WGS) entry which is preliminary data.</text>
</comment>
<comment type="subcellular location">
    <subcellularLocation>
        <location evidence="1">Cell envelope</location>
    </subcellularLocation>
</comment>
<evidence type="ECO:0000313" key="7">
    <source>
        <dbReference type="Proteomes" id="UP000574761"/>
    </source>
</evidence>
<feature type="chain" id="PRO_5031452754" evidence="4">
    <location>
        <begin position="25"/>
        <end position="347"/>
    </location>
</feature>
<accession>A0A7W6D7Y3</accession>
<dbReference type="AlphaFoldDB" id="A0A7W6D7Y3"/>
<dbReference type="InterPro" id="IPR025997">
    <property type="entry name" value="SBP_2_dom"/>
</dbReference>
<evidence type="ECO:0000259" key="5">
    <source>
        <dbReference type="Pfam" id="PF13407"/>
    </source>
</evidence>
<dbReference type="GO" id="GO:0030246">
    <property type="term" value="F:carbohydrate binding"/>
    <property type="evidence" value="ECO:0007669"/>
    <property type="project" value="UniProtKB-ARBA"/>
</dbReference>
<keyword evidence="7" id="KW-1185">Reference proteome</keyword>
<dbReference type="SUPFAM" id="SSF53822">
    <property type="entry name" value="Periplasmic binding protein-like I"/>
    <property type="match status" value="1"/>
</dbReference>
<proteinExistence type="inferred from homology"/>
<sequence length="347" mass="36413">MNLLKGIGLTTLVASLLVSTAAYSQELAGKKIGLAAREITNDYNRDIIAGAESVLKTAGAEVVVTDGGTDPRKHNENIENLINSGVAGIIVQLGDPQQLAPVIAKANAANIPVITTSVGSKTEGAIADVGGDESLMAAMLARSLLSAIDYKGTVIGFWVPGAPLLETRKRVFEAVVADYPAVKVQWVPTEHSAAKVQTQMEDLLTANPEAGSIAGVWGAYDLLVSGAVEATRRAGRSEIKIASIDGDRIGFQMLLDEESPFVATIVQDVPAIGKLAAEAITKSVGGEKSFPSAIFTEVYIATHANGVAAAEKRWGETIWDDLGIAKTDVEGRYPQTSDLVVVRPILP</sequence>
<dbReference type="GO" id="GO:0030313">
    <property type="term" value="C:cell envelope"/>
    <property type="evidence" value="ECO:0007669"/>
    <property type="project" value="UniProtKB-SubCell"/>
</dbReference>
<dbReference type="PANTHER" id="PTHR46847">
    <property type="entry name" value="D-ALLOSE-BINDING PERIPLASMIC PROTEIN-RELATED"/>
    <property type="match status" value="1"/>
</dbReference>
<name>A0A7W6D7Y3_9HYPH</name>
<dbReference type="Proteomes" id="UP000574761">
    <property type="component" value="Unassembled WGS sequence"/>
</dbReference>
<reference evidence="6 7" key="1">
    <citation type="submission" date="2020-08" db="EMBL/GenBank/DDBJ databases">
        <title>Genomic Encyclopedia of Type Strains, Phase IV (KMG-IV): sequencing the most valuable type-strain genomes for metagenomic binning, comparative biology and taxonomic classification.</title>
        <authorList>
            <person name="Goeker M."/>
        </authorList>
    </citation>
    <scope>NUCLEOTIDE SEQUENCE [LARGE SCALE GENOMIC DNA]</scope>
    <source>
        <strain evidence="6 7">DSM 100211</strain>
    </source>
</reference>
<dbReference type="Pfam" id="PF13407">
    <property type="entry name" value="Peripla_BP_4"/>
    <property type="match status" value="1"/>
</dbReference>
<evidence type="ECO:0000256" key="4">
    <source>
        <dbReference type="SAM" id="SignalP"/>
    </source>
</evidence>
<keyword evidence="6" id="KW-0762">Sugar transport</keyword>
<organism evidence="6 7">
    <name type="scientific">Mycoplana azooxidifex</name>
    <dbReference type="NCBI Taxonomy" id="1636188"/>
    <lineage>
        <taxon>Bacteria</taxon>
        <taxon>Pseudomonadati</taxon>
        <taxon>Pseudomonadota</taxon>
        <taxon>Alphaproteobacteria</taxon>
        <taxon>Hyphomicrobiales</taxon>
        <taxon>Rhizobiaceae</taxon>
        <taxon>Mycoplana</taxon>
    </lineage>
</organism>
<feature type="signal peptide" evidence="4">
    <location>
        <begin position="1"/>
        <end position="24"/>
    </location>
</feature>
<dbReference type="PANTHER" id="PTHR46847:SF1">
    <property type="entry name" value="D-ALLOSE-BINDING PERIPLASMIC PROTEIN-RELATED"/>
    <property type="match status" value="1"/>
</dbReference>
<gene>
    <name evidence="6" type="ORF">GGQ64_002913</name>
</gene>
<evidence type="ECO:0000256" key="1">
    <source>
        <dbReference type="ARBA" id="ARBA00004196"/>
    </source>
</evidence>
<dbReference type="InterPro" id="IPR028082">
    <property type="entry name" value="Peripla_BP_I"/>
</dbReference>
<keyword evidence="3 4" id="KW-0732">Signal</keyword>
<dbReference type="EMBL" id="JACIEE010000005">
    <property type="protein sequence ID" value="MBB3977707.1"/>
    <property type="molecule type" value="Genomic_DNA"/>
</dbReference>
<comment type="similarity">
    <text evidence="2">Belongs to the bacterial solute-binding protein 2 family.</text>
</comment>
<evidence type="ECO:0000313" key="6">
    <source>
        <dbReference type="EMBL" id="MBB3977707.1"/>
    </source>
</evidence>
<keyword evidence="6" id="KW-0813">Transport</keyword>
<protein>
    <submittedName>
        <fullName evidence="6">ABC-type sugar transport system substrate-binding protein</fullName>
    </submittedName>
</protein>
<feature type="domain" description="Periplasmic binding protein" evidence="5">
    <location>
        <begin position="32"/>
        <end position="288"/>
    </location>
</feature>
<dbReference type="Gene3D" id="3.40.50.2300">
    <property type="match status" value="2"/>
</dbReference>